<dbReference type="STRING" id="1674920.ACR52_15970"/>
<protein>
    <submittedName>
        <fullName evidence="4">2-hydroxyhepta-2,4-diene-1,7-dioate isomerase</fullName>
    </submittedName>
</protein>
<dbReference type="SUPFAM" id="SSF56529">
    <property type="entry name" value="FAH"/>
    <property type="match status" value="1"/>
</dbReference>
<accession>A0A0J8G1W1</accession>
<dbReference type="PANTHER" id="PTHR11820:SF114">
    <property type="entry name" value="4-HYDROXYPHENYLACETATE CATABOLISM PROTEIN"/>
    <property type="match status" value="1"/>
</dbReference>
<dbReference type="InterPro" id="IPR012684">
    <property type="entry name" value="HPA_isomer/decarb_C"/>
</dbReference>
<proteinExistence type="inferred from homology"/>
<reference evidence="4 5" key="1">
    <citation type="submission" date="2015-06" db="EMBL/GenBank/DDBJ databases">
        <title>Draft genome sequence of an Antarctic Pseudomonas sp. strain KG01 with full potential for biotechnological applications.</title>
        <authorList>
            <person name="Pavlov M.S."/>
            <person name="Lira F."/>
            <person name="Martinez J.L."/>
            <person name="Marshall S.H."/>
        </authorList>
    </citation>
    <scope>NUCLEOTIDE SEQUENCE [LARGE SCALE GENOMIC DNA]</scope>
    <source>
        <strain evidence="4 5">KG01</strain>
    </source>
</reference>
<comment type="similarity">
    <text evidence="1">Belongs to the hydratase/decarboxylase family.</text>
</comment>
<evidence type="ECO:0000313" key="4">
    <source>
        <dbReference type="EMBL" id="KMT54658.1"/>
    </source>
</evidence>
<dbReference type="Gene3D" id="3.90.850.10">
    <property type="entry name" value="Fumarylacetoacetase-like, C-terminal domain"/>
    <property type="match status" value="1"/>
</dbReference>
<dbReference type="NCBIfam" id="TIGR02303">
    <property type="entry name" value="HpaG-C-term"/>
    <property type="match status" value="1"/>
</dbReference>
<sequence length="266" mass="29800">MRHARIRFEGDIHFATVEGEDNVLHLADGRRIQASDAEWLPPATGSMFALGLNYADHAAELAFAPPTEPLAFVKSVGTYTGHDQITWRPDNVAYMHYECELVAVIGKPARNVKREDALDYLAGYTVCNDYAIRDYLENYYRPNLRVKNRDATTPVGPWIVDVADVPDASNLKLRTWINGELRQEGSTKDMIFDIPYLIEYLSSFMTLQPGDMIATGTPEGLADVVPGDEVIVEVEGVGRLVNRIVSEAEFFNHQILKNKKLAEQEA</sequence>
<keyword evidence="4" id="KW-0413">Isomerase</keyword>
<evidence type="ECO:0000313" key="5">
    <source>
        <dbReference type="Proteomes" id="UP000037551"/>
    </source>
</evidence>
<dbReference type="OrthoDB" id="9805307at2"/>
<dbReference type="AlphaFoldDB" id="A0A0J8G1W1"/>
<evidence type="ECO:0000256" key="2">
    <source>
        <dbReference type="ARBA" id="ARBA00022723"/>
    </source>
</evidence>
<feature type="domain" description="Fumarylacetoacetase-like C-terminal" evidence="3">
    <location>
        <begin position="47"/>
        <end position="245"/>
    </location>
</feature>
<evidence type="ECO:0000256" key="1">
    <source>
        <dbReference type="ARBA" id="ARBA00010715"/>
    </source>
</evidence>
<dbReference type="Proteomes" id="UP000037551">
    <property type="component" value="Unassembled WGS sequence"/>
</dbReference>
<dbReference type="FunFam" id="3.90.850.10:FF:000008">
    <property type="entry name" value="FAA hydrolase family protein"/>
    <property type="match status" value="1"/>
</dbReference>
<dbReference type="PANTHER" id="PTHR11820">
    <property type="entry name" value="ACYLPYRUVASE"/>
    <property type="match status" value="1"/>
</dbReference>
<dbReference type="GO" id="GO:1901023">
    <property type="term" value="P:4-hydroxyphenylacetate catabolic process"/>
    <property type="evidence" value="ECO:0007669"/>
    <property type="project" value="InterPro"/>
</dbReference>
<keyword evidence="2" id="KW-0479">Metal-binding</keyword>
<gene>
    <name evidence="4" type="ORF">ACR52_15970</name>
</gene>
<name>A0A0J8G1W1_9PSED</name>
<dbReference type="PATRIC" id="fig|1674920.3.peg.1117"/>
<dbReference type="GO" id="GO:0046872">
    <property type="term" value="F:metal ion binding"/>
    <property type="evidence" value="ECO:0007669"/>
    <property type="project" value="UniProtKB-KW"/>
</dbReference>
<dbReference type="InterPro" id="IPR011234">
    <property type="entry name" value="Fumarylacetoacetase-like_C"/>
</dbReference>
<dbReference type="Pfam" id="PF01557">
    <property type="entry name" value="FAA_hydrolase"/>
    <property type="match status" value="1"/>
</dbReference>
<dbReference type="RefSeq" id="WP_048725955.1">
    <property type="nucleotide sequence ID" value="NZ_LFMW01000010.1"/>
</dbReference>
<comment type="caution">
    <text evidence="4">The sequence shown here is derived from an EMBL/GenBank/DDBJ whole genome shotgun (WGS) entry which is preliminary data.</text>
</comment>
<dbReference type="GO" id="GO:0018800">
    <property type="term" value="F:5-oxopent-3-ene-1,2,5-tricarboxylate decarboxylase activity"/>
    <property type="evidence" value="ECO:0007669"/>
    <property type="project" value="InterPro"/>
</dbReference>
<dbReference type="EMBL" id="LFMW01000010">
    <property type="protein sequence ID" value="KMT54658.1"/>
    <property type="molecule type" value="Genomic_DNA"/>
</dbReference>
<keyword evidence="5" id="KW-1185">Reference proteome</keyword>
<evidence type="ECO:0000259" key="3">
    <source>
        <dbReference type="Pfam" id="PF01557"/>
    </source>
</evidence>
<organism evidence="4 5">
    <name type="scientific">Pseudomonas fildesensis</name>
    <dbReference type="NCBI Taxonomy" id="1674920"/>
    <lineage>
        <taxon>Bacteria</taxon>
        <taxon>Pseudomonadati</taxon>
        <taxon>Pseudomonadota</taxon>
        <taxon>Gammaproteobacteria</taxon>
        <taxon>Pseudomonadales</taxon>
        <taxon>Pseudomonadaceae</taxon>
        <taxon>Pseudomonas</taxon>
    </lineage>
</organism>
<dbReference type="GO" id="GO:0008704">
    <property type="term" value="F:5-carboxymethyl-2-hydroxymuconate delta-isomerase activity"/>
    <property type="evidence" value="ECO:0007669"/>
    <property type="project" value="InterPro"/>
</dbReference>
<dbReference type="InterPro" id="IPR036663">
    <property type="entry name" value="Fumarylacetoacetase_C_sf"/>
</dbReference>